<name>A0ACC1CUA8_9NEOP</name>
<proteinExistence type="predicted"/>
<evidence type="ECO:0000313" key="1">
    <source>
        <dbReference type="EMBL" id="KAJ0175246.1"/>
    </source>
</evidence>
<dbReference type="Proteomes" id="UP000824533">
    <property type="component" value="Linkage Group LG16"/>
</dbReference>
<comment type="caution">
    <text evidence="1">The sequence shown here is derived from an EMBL/GenBank/DDBJ whole genome shotgun (WGS) entry which is preliminary data.</text>
</comment>
<keyword evidence="2" id="KW-1185">Reference proteome</keyword>
<reference evidence="1 2" key="1">
    <citation type="journal article" date="2021" name="Front. Genet.">
        <title>Chromosome-Level Genome Assembly Reveals Significant Gene Expansion in the Toll and IMD Signaling Pathways of Dendrolimus kikuchii.</title>
        <authorList>
            <person name="Zhou J."/>
            <person name="Wu P."/>
            <person name="Xiong Z."/>
            <person name="Liu N."/>
            <person name="Zhao N."/>
            <person name="Ji M."/>
            <person name="Qiu Y."/>
            <person name="Yang B."/>
        </authorList>
    </citation>
    <scope>NUCLEOTIDE SEQUENCE [LARGE SCALE GENOMIC DNA]</scope>
    <source>
        <strain evidence="1">Ann1</strain>
    </source>
</reference>
<gene>
    <name evidence="1" type="ORF">K1T71_009387</name>
</gene>
<accession>A0ACC1CUA8</accession>
<dbReference type="EMBL" id="CM034402">
    <property type="protein sequence ID" value="KAJ0175246.1"/>
    <property type="molecule type" value="Genomic_DNA"/>
</dbReference>
<protein>
    <submittedName>
        <fullName evidence="1">Uncharacterized protein</fullName>
    </submittedName>
</protein>
<sequence length="287" mass="32256">MNTENRYPVTASLFMLKEMKRRQEQVNRGFQLLKRKAEALRIKGRQTASELATTQAILGHTLKEAYISLAAIKFTNGESNALVLENVGQAQIRVQRVPENVAGVATVALQPIEDTGASDVFRYAGLSGGGHRTAEAKKAFREVTRIIIKFASLRNTCIILNEGLKTTLRKVNGIQKVIMPKLRNTEAYILLEMDEREREEFHRLKMVKAKKIKSLAIAKLQYTNSCERGDQLTDQRPTLPPIRANSTECLTSIICPYNTPLSSTTDSAGDYKPVCYPHNWDDDDLLF</sequence>
<organism evidence="1 2">
    <name type="scientific">Dendrolimus kikuchii</name>
    <dbReference type="NCBI Taxonomy" id="765133"/>
    <lineage>
        <taxon>Eukaryota</taxon>
        <taxon>Metazoa</taxon>
        <taxon>Ecdysozoa</taxon>
        <taxon>Arthropoda</taxon>
        <taxon>Hexapoda</taxon>
        <taxon>Insecta</taxon>
        <taxon>Pterygota</taxon>
        <taxon>Neoptera</taxon>
        <taxon>Endopterygota</taxon>
        <taxon>Lepidoptera</taxon>
        <taxon>Glossata</taxon>
        <taxon>Ditrysia</taxon>
        <taxon>Bombycoidea</taxon>
        <taxon>Lasiocampidae</taxon>
        <taxon>Dendrolimus</taxon>
    </lineage>
</organism>
<evidence type="ECO:0000313" key="2">
    <source>
        <dbReference type="Proteomes" id="UP000824533"/>
    </source>
</evidence>